<feature type="transmembrane region" description="Helical" evidence="1">
    <location>
        <begin position="55"/>
        <end position="78"/>
    </location>
</feature>
<evidence type="ECO:0000313" key="3">
    <source>
        <dbReference type="Proteomes" id="UP001589703"/>
    </source>
</evidence>
<reference evidence="2 3" key="1">
    <citation type="submission" date="2024-09" db="EMBL/GenBank/DDBJ databases">
        <authorList>
            <person name="Sun Q."/>
            <person name="Mori K."/>
        </authorList>
    </citation>
    <scope>NUCLEOTIDE SEQUENCE [LARGE SCALE GENOMIC DNA]</scope>
    <source>
        <strain evidence="2 3">JCM 10918</strain>
    </source>
</reference>
<name>A0ABV5VKZ0_9ACTN</name>
<comment type="caution">
    <text evidence="2">The sequence shown here is derived from an EMBL/GenBank/DDBJ whole genome shotgun (WGS) entry which is preliminary data.</text>
</comment>
<keyword evidence="1" id="KW-0472">Membrane</keyword>
<dbReference type="RefSeq" id="WP_385859930.1">
    <property type="nucleotide sequence ID" value="NZ_JBHMAR010000049.1"/>
</dbReference>
<dbReference type="Proteomes" id="UP001589703">
    <property type="component" value="Unassembled WGS sequence"/>
</dbReference>
<evidence type="ECO:0008006" key="4">
    <source>
        <dbReference type="Google" id="ProtNLM"/>
    </source>
</evidence>
<keyword evidence="3" id="KW-1185">Reference proteome</keyword>
<evidence type="ECO:0000256" key="1">
    <source>
        <dbReference type="SAM" id="Phobius"/>
    </source>
</evidence>
<keyword evidence="1" id="KW-1133">Transmembrane helix</keyword>
<organism evidence="2 3">
    <name type="scientific">Streptomyces thermocoprophilus</name>
    <dbReference type="NCBI Taxonomy" id="78356"/>
    <lineage>
        <taxon>Bacteria</taxon>
        <taxon>Bacillati</taxon>
        <taxon>Actinomycetota</taxon>
        <taxon>Actinomycetes</taxon>
        <taxon>Kitasatosporales</taxon>
        <taxon>Streptomycetaceae</taxon>
        <taxon>Streptomyces</taxon>
    </lineage>
</organism>
<proteinExistence type="predicted"/>
<accession>A0ABV5VKZ0</accession>
<keyword evidence="1" id="KW-0812">Transmembrane</keyword>
<gene>
    <name evidence="2" type="ORF">ACFFRO_25655</name>
</gene>
<sequence length="79" mass="8579">MYISPAQTYQEVRELSKAVHRIEAGIDGVLNKTKNLRDDVGDHETRIRALERARWPLPTIGVLAGVAGAATGAISLLAR</sequence>
<protein>
    <recommendedName>
        <fullName evidence="4">DUF883 domain-containing protein</fullName>
    </recommendedName>
</protein>
<dbReference type="EMBL" id="JBHMAR010000049">
    <property type="protein sequence ID" value="MFB9738470.1"/>
    <property type="molecule type" value="Genomic_DNA"/>
</dbReference>
<evidence type="ECO:0000313" key="2">
    <source>
        <dbReference type="EMBL" id="MFB9738470.1"/>
    </source>
</evidence>